<gene>
    <name evidence="1" type="ORF">KL86DYS2_13485</name>
</gene>
<dbReference type="AlphaFoldDB" id="A0A212KB59"/>
<proteinExistence type="predicted"/>
<dbReference type="EMBL" id="FLUL01000001">
    <property type="protein sequence ID" value="SBW08867.1"/>
    <property type="molecule type" value="Genomic_DNA"/>
</dbReference>
<dbReference type="RefSeq" id="WP_296952364.1">
    <property type="nucleotide sequence ID" value="NZ_LT599021.1"/>
</dbReference>
<organism evidence="1">
    <name type="scientific">uncultured Dysgonomonas sp</name>
    <dbReference type="NCBI Taxonomy" id="206096"/>
    <lineage>
        <taxon>Bacteria</taxon>
        <taxon>Pseudomonadati</taxon>
        <taxon>Bacteroidota</taxon>
        <taxon>Bacteroidia</taxon>
        <taxon>Bacteroidales</taxon>
        <taxon>Dysgonomonadaceae</taxon>
        <taxon>Dysgonomonas</taxon>
        <taxon>environmental samples</taxon>
    </lineage>
</organism>
<sequence length="214" mass="23668">MKISTLAILSMSLLIFTAMLFGCRGGQESERIQLFIQSADIGDCKLKGSMSYDSLKGVYTLKGAGANMWGGLDAFHFAWLEKDGDFVLRANIMFEGDGVNTHRKIGIQVRETLDADSRYADIAVHGDGLTSLQYRMVKGGVTEELVSANRAPSQIQFERKGNLFMMKTGTSLTPQIADNEIEMQLPAKCYIGIFICSHEENILETAYFSNVVLE</sequence>
<evidence type="ECO:0000313" key="1">
    <source>
        <dbReference type="EMBL" id="SBW08867.1"/>
    </source>
</evidence>
<evidence type="ECO:0008006" key="2">
    <source>
        <dbReference type="Google" id="ProtNLM"/>
    </source>
</evidence>
<name>A0A212KB59_9BACT</name>
<reference evidence="1" key="1">
    <citation type="submission" date="2016-04" db="EMBL/GenBank/DDBJ databases">
        <authorList>
            <person name="Evans L.H."/>
            <person name="Alamgir A."/>
            <person name="Owens N."/>
            <person name="Weber N.D."/>
            <person name="Virtaneva K."/>
            <person name="Barbian K."/>
            <person name="Babar A."/>
            <person name="Rosenke K."/>
        </authorList>
    </citation>
    <scope>NUCLEOTIDE SEQUENCE</scope>
    <source>
        <strain evidence="1">86-2</strain>
    </source>
</reference>
<protein>
    <recommendedName>
        <fullName evidence="2">Lipoprotein</fullName>
    </recommendedName>
</protein>
<accession>A0A212KB59</accession>
<dbReference type="PROSITE" id="PS51257">
    <property type="entry name" value="PROKAR_LIPOPROTEIN"/>
    <property type="match status" value="1"/>
</dbReference>